<evidence type="ECO:0000313" key="3">
    <source>
        <dbReference type="Proteomes" id="UP000178372"/>
    </source>
</evidence>
<reference evidence="2 3" key="1">
    <citation type="journal article" date="2016" name="Nat. Commun.">
        <title>Thousands of microbial genomes shed light on interconnected biogeochemical processes in an aquifer system.</title>
        <authorList>
            <person name="Anantharaman K."/>
            <person name="Brown C.T."/>
            <person name="Hug L.A."/>
            <person name="Sharon I."/>
            <person name="Castelle C.J."/>
            <person name="Probst A.J."/>
            <person name="Thomas B.C."/>
            <person name="Singh A."/>
            <person name="Wilkins M.J."/>
            <person name="Karaoz U."/>
            <person name="Brodie E.L."/>
            <person name="Williams K.H."/>
            <person name="Hubbard S.S."/>
            <person name="Banfield J.F."/>
        </authorList>
    </citation>
    <scope>NUCLEOTIDE SEQUENCE [LARGE SCALE GENOMIC DNA]</scope>
</reference>
<dbReference type="Gene3D" id="2.30.30.40">
    <property type="entry name" value="SH3 Domains"/>
    <property type="match status" value="1"/>
</dbReference>
<dbReference type="CDD" id="cd00174">
    <property type="entry name" value="SH3"/>
    <property type="match status" value="1"/>
</dbReference>
<dbReference type="Proteomes" id="UP000178372">
    <property type="component" value="Unassembled WGS sequence"/>
</dbReference>
<dbReference type="PANTHER" id="PTHR36194:SF1">
    <property type="entry name" value="S-LAYER-LIKE PROTEIN"/>
    <property type="match status" value="1"/>
</dbReference>
<dbReference type="SUPFAM" id="SSF50044">
    <property type="entry name" value="SH3-domain"/>
    <property type="match status" value="1"/>
</dbReference>
<dbReference type="AlphaFoldDB" id="A0A1F7GC03"/>
<dbReference type="InterPro" id="IPR036028">
    <property type="entry name" value="SH3-like_dom_sf"/>
</dbReference>
<gene>
    <name evidence="2" type="ORF">A2690_04035</name>
</gene>
<organism evidence="2 3">
    <name type="scientific">Candidatus Roizmanbacteria bacterium RIFCSPHIGHO2_01_FULL_39_12b</name>
    <dbReference type="NCBI Taxonomy" id="1802030"/>
    <lineage>
        <taxon>Bacteria</taxon>
        <taxon>Candidatus Roizmaniibacteriota</taxon>
    </lineage>
</organism>
<dbReference type="PROSITE" id="PS51781">
    <property type="entry name" value="SH3B"/>
    <property type="match status" value="1"/>
</dbReference>
<dbReference type="InterPro" id="IPR003646">
    <property type="entry name" value="SH3-like_bac-type"/>
</dbReference>
<dbReference type="PANTHER" id="PTHR36194">
    <property type="entry name" value="S-LAYER-LIKE PROTEIN"/>
    <property type="match status" value="1"/>
</dbReference>
<accession>A0A1F7GC03</accession>
<dbReference type="SMART" id="SM00287">
    <property type="entry name" value="SH3b"/>
    <property type="match status" value="1"/>
</dbReference>
<protein>
    <recommendedName>
        <fullName evidence="1">SH3b domain-containing protein</fullName>
    </recommendedName>
</protein>
<dbReference type="Pfam" id="PF08308">
    <property type="entry name" value="PEGA"/>
    <property type="match status" value="2"/>
</dbReference>
<name>A0A1F7GC03_9BACT</name>
<dbReference type="EMBL" id="MFZF01000016">
    <property type="protein sequence ID" value="OGK16491.1"/>
    <property type="molecule type" value="Genomic_DNA"/>
</dbReference>
<feature type="domain" description="SH3b" evidence="1">
    <location>
        <begin position="226"/>
        <end position="292"/>
    </location>
</feature>
<evidence type="ECO:0000313" key="2">
    <source>
        <dbReference type="EMBL" id="OGK16491.1"/>
    </source>
</evidence>
<evidence type="ECO:0000259" key="1">
    <source>
        <dbReference type="PROSITE" id="PS51781"/>
    </source>
</evidence>
<comment type="caution">
    <text evidence="2">The sequence shown here is derived from an EMBL/GenBank/DDBJ whole genome shotgun (WGS) entry which is preliminary data.</text>
</comment>
<dbReference type="Pfam" id="PF08239">
    <property type="entry name" value="SH3_3"/>
    <property type="match status" value="1"/>
</dbReference>
<dbReference type="InterPro" id="IPR013229">
    <property type="entry name" value="PEGA"/>
</dbReference>
<proteinExistence type="predicted"/>
<sequence length="292" mass="32205">MRNKLVLLFVVFIFFGIIIAGRFTFLTFQATDGRLKVITSPNATIYLNNAQVGKTPFEQKIKEGEYILKLAPSGNSTESATFESKVRINKNTLTYVSQDLGTTNLTSSGVIFTIEKMANKPEKPETGEIEVQSEPTGAIVYLDSEEHGNSAIILSGVDKGQHEITVSAAGFFPRNEKIEVKPGYRVIGRFKLAIDPSHKKVDESVDSKLATSEVNIAPTPASKAIKTTIVVKETGTGFLRVRSEASLSSTESARVKPGDKFEVIEEQTGWYRIEHEKGKFGWVSSQYTEKTQ</sequence>